<sequence length="115" mass="13108">MKYLQSLASLGWNIDTLWWVELTTNKKMSVICAFNTESLKLHSSKVLLKQWKKDVEQLLYPSFLTVIPLPKLSSVPVLPTLIKNDLPAQPKKLLCLTPINLLAFSQFAIYFQSSV</sequence>
<dbReference type="CTD" id="36340674"/>
<protein>
    <submittedName>
        <fullName evidence="1">Uncharacterized protein</fullName>
    </submittedName>
</protein>
<reference evidence="1 2" key="1">
    <citation type="journal article" date="2013" name="Nat. Genet.">
        <title>The genome of the hydatid tapeworm Echinococcus granulosus.</title>
        <authorList>
            <person name="Zheng H."/>
            <person name="Zhang W."/>
            <person name="Zhang L."/>
            <person name="Zhang Z."/>
            <person name="Li J."/>
            <person name="Lu G."/>
            <person name="Zhu Y."/>
            <person name="Wang Y."/>
            <person name="Huang Y."/>
            <person name="Liu J."/>
            <person name="Kang H."/>
            <person name="Chen J."/>
            <person name="Wang L."/>
            <person name="Chen A."/>
            <person name="Yu S."/>
            <person name="Gao Z."/>
            <person name="Jin L."/>
            <person name="Gu W."/>
            <person name="Wang Z."/>
            <person name="Zhao L."/>
            <person name="Shi B."/>
            <person name="Wen H."/>
            <person name="Lin R."/>
            <person name="Jones M.K."/>
            <person name="Brejova B."/>
            <person name="Vinar T."/>
            <person name="Zhao G."/>
            <person name="McManus D.P."/>
            <person name="Chen Z."/>
            <person name="Zhou Y."/>
            <person name="Wang S."/>
        </authorList>
    </citation>
    <scope>NUCLEOTIDE SEQUENCE [LARGE SCALE GENOMIC DNA]</scope>
</reference>
<proteinExistence type="predicted"/>
<evidence type="ECO:0000313" key="2">
    <source>
        <dbReference type="Proteomes" id="UP000019149"/>
    </source>
</evidence>
<dbReference type="GeneID" id="36340674"/>
<dbReference type="Proteomes" id="UP000019149">
    <property type="component" value="Unassembled WGS sequence"/>
</dbReference>
<dbReference type="KEGG" id="egl:EGR_04959"/>
<dbReference type="EMBL" id="APAU02000033">
    <property type="protein sequence ID" value="EUB60249.1"/>
    <property type="molecule type" value="Genomic_DNA"/>
</dbReference>
<keyword evidence="2" id="KW-1185">Reference proteome</keyword>
<gene>
    <name evidence="1" type="ORF">EGR_04959</name>
</gene>
<comment type="caution">
    <text evidence="1">The sequence shown here is derived from an EMBL/GenBank/DDBJ whole genome shotgun (WGS) entry which is preliminary data.</text>
</comment>
<evidence type="ECO:0000313" key="1">
    <source>
        <dbReference type="EMBL" id="EUB60249.1"/>
    </source>
</evidence>
<dbReference type="RefSeq" id="XP_024351445.1">
    <property type="nucleotide sequence ID" value="XM_024494208.1"/>
</dbReference>
<accession>W6V2Q6</accession>
<name>W6V2Q6_ECHGR</name>
<dbReference type="AlphaFoldDB" id="W6V2Q6"/>
<organism evidence="1 2">
    <name type="scientific">Echinococcus granulosus</name>
    <name type="common">Hydatid tapeworm</name>
    <dbReference type="NCBI Taxonomy" id="6210"/>
    <lineage>
        <taxon>Eukaryota</taxon>
        <taxon>Metazoa</taxon>
        <taxon>Spiralia</taxon>
        <taxon>Lophotrochozoa</taxon>
        <taxon>Platyhelminthes</taxon>
        <taxon>Cestoda</taxon>
        <taxon>Eucestoda</taxon>
        <taxon>Cyclophyllidea</taxon>
        <taxon>Taeniidae</taxon>
        <taxon>Echinococcus</taxon>
        <taxon>Echinococcus granulosus group</taxon>
    </lineage>
</organism>